<dbReference type="AlphaFoldDB" id="A0A834PF15"/>
<protein>
    <submittedName>
        <fullName evidence="1">Uncharacterized protein</fullName>
    </submittedName>
</protein>
<comment type="caution">
    <text evidence="1">The sequence shown here is derived from an EMBL/GenBank/DDBJ whole genome shotgun (WGS) entry which is preliminary data.</text>
</comment>
<name>A0A834PF15_VESPE</name>
<gene>
    <name evidence="1" type="ORF">H0235_001067</name>
</gene>
<dbReference type="EMBL" id="JACSDY010000001">
    <property type="protein sequence ID" value="KAF7438676.1"/>
    <property type="molecule type" value="Genomic_DNA"/>
</dbReference>
<evidence type="ECO:0000313" key="2">
    <source>
        <dbReference type="Proteomes" id="UP000600918"/>
    </source>
</evidence>
<proteinExistence type="predicted"/>
<evidence type="ECO:0000313" key="1">
    <source>
        <dbReference type="EMBL" id="KAF7438676.1"/>
    </source>
</evidence>
<sequence>MRAKRTEYRTRIYIGALSRCIAMCRAAPQSTSILLRPSILVFDNPSVASSPFEIYPGSLTEARSLSAPQAETAAATSARTAEINNGNAAAAPNSPQLLLLLLLADRW</sequence>
<reference evidence="1" key="1">
    <citation type="journal article" date="2020" name="G3 (Bethesda)">
        <title>High-Quality Assemblies for Three Invasive Social Wasps from the &lt;i&gt;Vespula&lt;/i&gt; Genus.</title>
        <authorList>
            <person name="Harrop T.W.R."/>
            <person name="Guhlin J."/>
            <person name="McLaughlin G.M."/>
            <person name="Permina E."/>
            <person name="Stockwell P."/>
            <person name="Gilligan J."/>
            <person name="Le Lec M.F."/>
            <person name="Gruber M.A.M."/>
            <person name="Quinn O."/>
            <person name="Lovegrove M."/>
            <person name="Duncan E.J."/>
            <person name="Remnant E.J."/>
            <person name="Van Eeckhoven J."/>
            <person name="Graham B."/>
            <person name="Knapp R.A."/>
            <person name="Langford K.W."/>
            <person name="Kronenberg Z."/>
            <person name="Press M.O."/>
            <person name="Eacker S.M."/>
            <person name="Wilson-Rankin E.E."/>
            <person name="Purcell J."/>
            <person name="Lester P.J."/>
            <person name="Dearden P.K."/>
        </authorList>
    </citation>
    <scope>NUCLEOTIDE SEQUENCE</scope>
    <source>
        <strain evidence="1">Volc-1</strain>
    </source>
</reference>
<keyword evidence="2" id="KW-1185">Reference proteome</keyword>
<dbReference type="Proteomes" id="UP000600918">
    <property type="component" value="Unassembled WGS sequence"/>
</dbReference>
<organism evidence="1 2">
    <name type="scientific">Vespula pensylvanica</name>
    <name type="common">Western yellow jacket</name>
    <name type="synonym">Wasp</name>
    <dbReference type="NCBI Taxonomy" id="30213"/>
    <lineage>
        <taxon>Eukaryota</taxon>
        <taxon>Metazoa</taxon>
        <taxon>Ecdysozoa</taxon>
        <taxon>Arthropoda</taxon>
        <taxon>Hexapoda</taxon>
        <taxon>Insecta</taxon>
        <taxon>Pterygota</taxon>
        <taxon>Neoptera</taxon>
        <taxon>Endopterygota</taxon>
        <taxon>Hymenoptera</taxon>
        <taxon>Apocrita</taxon>
        <taxon>Aculeata</taxon>
        <taxon>Vespoidea</taxon>
        <taxon>Vespidae</taxon>
        <taxon>Vespinae</taxon>
        <taxon>Vespula</taxon>
    </lineage>
</organism>
<accession>A0A834PF15</accession>